<feature type="repeat" description="TPR" evidence="1">
    <location>
        <begin position="488"/>
        <end position="521"/>
    </location>
</feature>
<gene>
    <name evidence="3" type="ORF">FO442_00930</name>
</gene>
<evidence type="ECO:0000256" key="2">
    <source>
        <dbReference type="SAM" id="SignalP"/>
    </source>
</evidence>
<keyword evidence="1" id="KW-0802">TPR repeat</keyword>
<organism evidence="3 4">
    <name type="scientific">Fluviicola chungangensis</name>
    <dbReference type="NCBI Taxonomy" id="2597671"/>
    <lineage>
        <taxon>Bacteria</taxon>
        <taxon>Pseudomonadati</taxon>
        <taxon>Bacteroidota</taxon>
        <taxon>Flavobacteriia</taxon>
        <taxon>Flavobacteriales</taxon>
        <taxon>Crocinitomicaceae</taxon>
        <taxon>Fluviicola</taxon>
    </lineage>
</organism>
<evidence type="ECO:0000256" key="1">
    <source>
        <dbReference type="PROSITE-ProRule" id="PRU00339"/>
    </source>
</evidence>
<evidence type="ECO:0000313" key="4">
    <source>
        <dbReference type="Proteomes" id="UP000316008"/>
    </source>
</evidence>
<dbReference type="SMART" id="SM00028">
    <property type="entry name" value="TPR"/>
    <property type="match status" value="2"/>
</dbReference>
<dbReference type="PROSITE" id="PS50005">
    <property type="entry name" value="TPR"/>
    <property type="match status" value="1"/>
</dbReference>
<keyword evidence="2" id="KW-0732">Signal</keyword>
<dbReference type="OrthoDB" id="1418365at2"/>
<evidence type="ECO:0008006" key="5">
    <source>
        <dbReference type="Google" id="ProtNLM"/>
    </source>
</evidence>
<dbReference type="EMBL" id="VLPL01000001">
    <property type="protein sequence ID" value="TSJ47723.1"/>
    <property type="molecule type" value="Genomic_DNA"/>
</dbReference>
<dbReference type="Proteomes" id="UP000316008">
    <property type="component" value="Unassembled WGS sequence"/>
</dbReference>
<keyword evidence="4" id="KW-1185">Reference proteome</keyword>
<feature type="chain" id="PRO_5021775593" description="Tetratricopeptide repeat protein" evidence="2">
    <location>
        <begin position="19"/>
        <end position="536"/>
    </location>
</feature>
<protein>
    <recommendedName>
        <fullName evidence="5">Tetratricopeptide repeat protein</fullName>
    </recommendedName>
</protein>
<comment type="caution">
    <text evidence="3">The sequence shown here is derived from an EMBL/GenBank/DDBJ whole genome shotgun (WGS) entry which is preliminary data.</text>
</comment>
<proteinExistence type="predicted"/>
<dbReference type="InterPro" id="IPR019734">
    <property type="entry name" value="TPR_rpt"/>
</dbReference>
<feature type="signal peptide" evidence="2">
    <location>
        <begin position="1"/>
        <end position="18"/>
    </location>
</feature>
<reference evidence="3 4" key="1">
    <citation type="submission" date="2019-07" db="EMBL/GenBank/DDBJ databases">
        <authorList>
            <person name="Huq M.A."/>
        </authorList>
    </citation>
    <scope>NUCLEOTIDE SEQUENCE [LARGE SCALE GENOMIC DNA]</scope>
    <source>
        <strain evidence="3 4">MAH-3</strain>
    </source>
</reference>
<dbReference type="RefSeq" id="WP_144331258.1">
    <property type="nucleotide sequence ID" value="NZ_VLPL01000001.1"/>
</dbReference>
<dbReference type="SUPFAM" id="SSF48452">
    <property type="entry name" value="TPR-like"/>
    <property type="match status" value="1"/>
</dbReference>
<dbReference type="InterPro" id="IPR011990">
    <property type="entry name" value="TPR-like_helical_dom_sf"/>
</dbReference>
<evidence type="ECO:0000313" key="3">
    <source>
        <dbReference type="EMBL" id="TSJ47723.1"/>
    </source>
</evidence>
<accession>A0A556N6M4</accession>
<dbReference type="AlphaFoldDB" id="A0A556N6M4"/>
<name>A0A556N6M4_9FLAO</name>
<sequence>MKNHLFLLFLAFYSLNFAQSDYFFEKYVNDYQKQVLNDVNASHFELFMISDSACSGQKTAAAKKEFDAFISELKASKILKQSEEKTIRALHKQVHERFLTRYRALVDFDEIFVTGEYNCVSSTALFALVLEELGIPYYVQEQPGHVLIMAYPNTSNITVEMTTVKNAFVIPPRKDINRAIENLLELQLVTPKQVNTLGSVAVYDLFFNVRSKLTIDQLIGIQLFNHAITAVNNDQTEKALSDISKAERFYDVYRTQILKSELLLDLVEKKDFKSLASLPYLFEFGNRNKYKNEYVIYSYANFINQRLIADGNRPMADSSLVLVNRMVKDTNLLNDLTGIYYLGMADYFSKARKNEKALEYSEMAYRSSPNNSFVKSALLDQITYHLSVKYLYDEEYSEEDEGPDEEELDEELETAEKFYSEINKYCVKYPYLDSNNRFILLKLYANIDFSMNYYKENDGVNGKKYFDLSESLIDRITDKELIDEDYLGWLYAECATYLFRQHQYEEAVQTIEKGLKIDPEHERLLKRLEIIKSRMK</sequence>
<dbReference type="Gene3D" id="1.25.40.10">
    <property type="entry name" value="Tetratricopeptide repeat domain"/>
    <property type="match status" value="1"/>
</dbReference>